<dbReference type="InterPro" id="IPR012341">
    <property type="entry name" value="6hp_glycosidase-like_sf"/>
</dbReference>
<comment type="caution">
    <text evidence="3">The sequence shown here is derived from an EMBL/GenBank/DDBJ whole genome shotgun (WGS) entry which is preliminary data.</text>
</comment>
<feature type="binding site" evidence="2">
    <location>
        <position position="331"/>
    </location>
    <ligand>
        <name>Zn(2+)</name>
        <dbReference type="ChEBI" id="CHEBI:29105"/>
    </ligand>
</feature>
<dbReference type="GO" id="GO:0031179">
    <property type="term" value="P:peptide modification"/>
    <property type="evidence" value="ECO:0007669"/>
    <property type="project" value="InterPro"/>
</dbReference>
<evidence type="ECO:0000313" key="4">
    <source>
        <dbReference type="Proteomes" id="UP001314205"/>
    </source>
</evidence>
<organism evidence="3 4">
    <name type="scientific">Parnassius mnemosyne</name>
    <name type="common">clouded apollo</name>
    <dbReference type="NCBI Taxonomy" id="213953"/>
    <lineage>
        <taxon>Eukaryota</taxon>
        <taxon>Metazoa</taxon>
        <taxon>Ecdysozoa</taxon>
        <taxon>Arthropoda</taxon>
        <taxon>Hexapoda</taxon>
        <taxon>Insecta</taxon>
        <taxon>Pterygota</taxon>
        <taxon>Neoptera</taxon>
        <taxon>Endopterygota</taxon>
        <taxon>Lepidoptera</taxon>
        <taxon>Glossata</taxon>
        <taxon>Ditrysia</taxon>
        <taxon>Papilionoidea</taxon>
        <taxon>Papilionidae</taxon>
        <taxon>Parnassiinae</taxon>
        <taxon>Parnassini</taxon>
        <taxon>Parnassius</taxon>
        <taxon>Driopa</taxon>
    </lineage>
</organism>
<gene>
    <name evidence="3" type="ORF">PARMNEM_LOCUS3546</name>
</gene>
<dbReference type="PANTHER" id="PTHR12736:SF21">
    <property type="entry name" value="LANC-LIKE PROTEIN 2"/>
    <property type="match status" value="1"/>
</dbReference>
<feature type="binding site" evidence="2">
    <location>
        <position position="285"/>
    </location>
    <ligand>
        <name>Zn(2+)</name>
        <dbReference type="ChEBI" id="CHEBI:29105"/>
    </ligand>
</feature>
<dbReference type="Proteomes" id="UP001314205">
    <property type="component" value="Unassembled WGS sequence"/>
</dbReference>
<protein>
    <recommendedName>
        <fullName evidence="5">LanC-like protein 2</fullName>
    </recommendedName>
</protein>
<dbReference type="SUPFAM" id="SSF158745">
    <property type="entry name" value="LanC-like"/>
    <property type="match status" value="1"/>
</dbReference>
<dbReference type="Gene3D" id="1.50.10.10">
    <property type="match status" value="1"/>
</dbReference>
<dbReference type="GO" id="GO:0046872">
    <property type="term" value="F:metal ion binding"/>
    <property type="evidence" value="ECO:0007669"/>
    <property type="project" value="UniProtKB-KW"/>
</dbReference>
<accession>A0AAV1KFU7</accession>
<evidence type="ECO:0000256" key="1">
    <source>
        <dbReference type="ARBA" id="ARBA00007179"/>
    </source>
</evidence>
<sequence>MSLKSFFENNFEEFSDEVIREHLNDRQNGISERYVEMLLNFIKEKLNLLTSKMQLDIFSNGTVYTGSAGLGLYYFMRYIRKNKPEDDVLKIVLEYLDLKSLKGRRISFLCGDAGPLALATIVSYKLGTSRPANLPDYKALAQRLLDLISLLKESPDELLYGGAGYLYALLFVNKYIRETDVIPSLPKHIEKVIASIIQSGKLFSAKSKSESPLLWQWHEKIYLGAAHGVAGILYILLQAHSYINHQDMHTSIKPTLDWLALQQFPSGNFPSSLGSSSGDRLVQWCHGAPGFVPLFLLAYQIFKEEAYLKIALQCGEVIWQRGLCTKGYSICHGVSGNAYSFLYLYQTTKDPLHLYRACRFMEWCVAEKAGTELHTPDRPASLFEGLLGRLYLAEDIIRPDVAKFPAFTL</sequence>
<dbReference type="CDD" id="cd04794">
    <property type="entry name" value="euk_LANCL"/>
    <property type="match status" value="1"/>
</dbReference>
<evidence type="ECO:0000313" key="3">
    <source>
        <dbReference type="EMBL" id="CAK1581948.1"/>
    </source>
</evidence>
<dbReference type="PRINTS" id="PR01951">
    <property type="entry name" value="LANCEUKARYTE"/>
</dbReference>
<dbReference type="GO" id="GO:0005975">
    <property type="term" value="P:carbohydrate metabolic process"/>
    <property type="evidence" value="ECO:0007669"/>
    <property type="project" value="InterPro"/>
</dbReference>
<dbReference type="InterPro" id="IPR007822">
    <property type="entry name" value="LANC-like"/>
</dbReference>
<dbReference type="PRINTS" id="PR01950">
    <property type="entry name" value="LANCSUPER"/>
</dbReference>
<proteinExistence type="inferred from homology"/>
<dbReference type="InterPro" id="IPR020464">
    <property type="entry name" value="LanC-like_prot_euk"/>
</dbReference>
<feature type="binding site" evidence="2">
    <location>
        <position position="332"/>
    </location>
    <ligand>
        <name>Zn(2+)</name>
        <dbReference type="ChEBI" id="CHEBI:29105"/>
    </ligand>
</feature>
<dbReference type="SMART" id="SM01260">
    <property type="entry name" value="LANC_like"/>
    <property type="match status" value="1"/>
</dbReference>
<keyword evidence="2" id="KW-0479">Metal-binding</keyword>
<dbReference type="AlphaFoldDB" id="A0AAV1KFU7"/>
<dbReference type="GO" id="GO:0005886">
    <property type="term" value="C:plasma membrane"/>
    <property type="evidence" value="ECO:0007669"/>
    <property type="project" value="TreeGrafter"/>
</dbReference>
<keyword evidence="4" id="KW-1185">Reference proteome</keyword>
<dbReference type="PANTHER" id="PTHR12736">
    <property type="entry name" value="LANC-LIKE PROTEIN"/>
    <property type="match status" value="1"/>
</dbReference>
<evidence type="ECO:0000256" key="2">
    <source>
        <dbReference type="PIRSR" id="PIRSR607822-1"/>
    </source>
</evidence>
<name>A0AAV1KFU7_9NEOP</name>
<comment type="similarity">
    <text evidence="1">Belongs to the LanC-like protein family.</text>
</comment>
<keyword evidence="2" id="KW-0862">Zinc</keyword>
<evidence type="ECO:0008006" key="5">
    <source>
        <dbReference type="Google" id="ProtNLM"/>
    </source>
</evidence>
<reference evidence="3 4" key="1">
    <citation type="submission" date="2023-11" db="EMBL/GenBank/DDBJ databases">
        <authorList>
            <person name="Hedman E."/>
            <person name="Englund M."/>
            <person name="Stromberg M."/>
            <person name="Nyberg Akerstrom W."/>
            <person name="Nylinder S."/>
            <person name="Jareborg N."/>
            <person name="Kallberg Y."/>
            <person name="Kronander E."/>
        </authorList>
    </citation>
    <scope>NUCLEOTIDE SEQUENCE [LARGE SCALE GENOMIC DNA]</scope>
</reference>
<dbReference type="EMBL" id="CAVLGL010000035">
    <property type="protein sequence ID" value="CAK1581948.1"/>
    <property type="molecule type" value="Genomic_DNA"/>
</dbReference>
<dbReference type="Pfam" id="PF05147">
    <property type="entry name" value="LANC_like"/>
    <property type="match status" value="1"/>
</dbReference>